<accession>Q1RKH2</accession>
<reference evidence="1 2" key="1">
    <citation type="journal article" date="2006" name="PLoS Genet.">
        <title>Genome sequence of Rickettsia bellii illuminates the role of amoebae in gene exchanges between intracellular pathogens.</title>
        <authorList>
            <person name="Ogata H."/>
            <person name="La Scola B."/>
            <person name="Audic S."/>
            <person name="Renesto P."/>
            <person name="Blanc G."/>
            <person name="Robert C."/>
            <person name="Fournier P.-E."/>
            <person name="Claverie J.-M."/>
            <person name="Raoult D."/>
        </authorList>
    </citation>
    <scope>NUCLEOTIDE SEQUENCE [LARGE SCALE GENOMIC DNA]</scope>
    <source>
        <strain evidence="1 2">RML369-C</strain>
    </source>
</reference>
<dbReference type="KEGG" id="rbe:RBE_0061"/>
<sequence length="107" mass="12085">MSLLIINLLTYIKGIFMKNKKVLPEDLLMNTSLDTIAEIIGNFPGMCVSTSMNLENSIVEANNSFFTNFYNTAAYCFNYALEVMIPLAGNVCEYFRGNTDHYDVECL</sequence>
<dbReference type="HOGENOM" id="CLU_2208056_0_0_5"/>
<dbReference type="AlphaFoldDB" id="Q1RKH2"/>
<organism evidence="1 2">
    <name type="scientific">Rickettsia bellii (strain RML369-C)</name>
    <dbReference type="NCBI Taxonomy" id="336407"/>
    <lineage>
        <taxon>Bacteria</taxon>
        <taxon>Pseudomonadati</taxon>
        <taxon>Pseudomonadota</taxon>
        <taxon>Alphaproteobacteria</taxon>
        <taxon>Rickettsiales</taxon>
        <taxon>Rickettsiaceae</taxon>
        <taxon>Rickettsieae</taxon>
        <taxon>Rickettsia</taxon>
        <taxon>belli group</taxon>
    </lineage>
</organism>
<gene>
    <name evidence="1" type="ordered locus">RBE_0061</name>
</gene>
<dbReference type="Proteomes" id="UP000001951">
    <property type="component" value="Chromosome"/>
</dbReference>
<protein>
    <submittedName>
        <fullName evidence="1">Uncharacterized protein</fullName>
    </submittedName>
</protein>
<name>Q1RKH2_RICBR</name>
<evidence type="ECO:0000313" key="1">
    <source>
        <dbReference type="EMBL" id="ABE04142.1"/>
    </source>
</evidence>
<proteinExistence type="predicted"/>
<evidence type="ECO:0000313" key="2">
    <source>
        <dbReference type="Proteomes" id="UP000001951"/>
    </source>
</evidence>
<dbReference type="EMBL" id="CP000087">
    <property type="protein sequence ID" value="ABE04142.1"/>
    <property type="molecule type" value="Genomic_DNA"/>
</dbReference>